<evidence type="ECO:0000256" key="1">
    <source>
        <dbReference type="RuleBase" id="RU362027"/>
    </source>
</evidence>
<evidence type="ECO:0000256" key="3">
    <source>
        <dbReference type="SAM" id="SignalP"/>
    </source>
</evidence>
<sequence>MRWLNLLAALMVFCTVHAVQVLGDGKPEAGTKHKQAYVSLMYGDDFLLGMRVLGQSLRESQTTRDLVAVVVGSHVSDLSKNVLRKDGWIVHEVDAVQNPGLWTGTASGSFPPRFWAVYTKLLVFNLTQYERVVYLDADTIALRNLDALFLCDGLCGVMRHSERLNSGVMVLQPQAQLFSDMMSRIEQTPSYTGGDQGFLNAYFSGFAASPLFDPGRGRLLSESWARPPPGNATGGAAARVRMGRLPTEYNADLGLYVLNSNRWMVPEDELFVLHFTLSSFKPWNWWSSWIISGNMERWQALRRRLPGPDTGPSRLLVSTLAAGPWLLFALFMRRTPSLSPCLRNLSFRRGAPGMSGALALERVACMPWVILLAALTSLCLAVGFAVCLVPTQVDPMWGWMLAYEWIAVSFAALFGASLWAVYQWGFGLRQAGNNISSVEGDGRLFLAASAGNLWQQTALAFGVTLGLLGILPWWSDVLGLKSFTGRLFSMGAAIAPTTLVVGHLLSSLALSWFHAGLSMVSPASPKLKHPV</sequence>
<dbReference type="Pfam" id="PF01501">
    <property type="entry name" value="Glyco_transf_8"/>
    <property type="match status" value="1"/>
</dbReference>
<evidence type="ECO:0000256" key="2">
    <source>
        <dbReference type="SAM" id="Phobius"/>
    </source>
</evidence>
<reference evidence="4" key="1">
    <citation type="submission" date="2015-08" db="EMBL/GenBank/DDBJ databases">
        <authorList>
            <person name="Babu N.S."/>
            <person name="Beckwith C.J."/>
            <person name="Beseler K.G."/>
            <person name="Brison A."/>
            <person name="Carone J.V."/>
            <person name="Caskin T.P."/>
            <person name="Diamond M."/>
            <person name="Durham M.E."/>
            <person name="Foxe J.M."/>
            <person name="Go M."/>
            <person name="Henderson B.A."/>
            <person name="Jones I.B."/>
            <person name="McGettigan J.A."/>
            <person name="Micheletti S.J."/>
            <person name="Nasrallah M.E."/>
            <person name="Ortiz D."/>
            <person name="Piller C.R."/>
            <person name="Privatt S.R."/>
            <person name="Schneider S.L."/>
            <person name="Sharp S."/>
            <person name="Smith T.C."/>
            <person name="Stanton J.D."/>
            <person name="Ullery H.E."/>
            <person name="Wilson R.J."/>
            <person name="Serrano M.G."/>
            <person name="Buck G."/>
            <person name="Lee V."/>
            <person name="Wang Y."/>
            <person name="Carvalho R."/>
            <person name="Voegtly L."/>
            <person name="Shi R."/>
            <person name="Duckworth R."/>
            <person name="Johnson A."/>
            <person name="Loviza R."/>
            <person name="Walstead R."/>
            <person name="Shah Z."/>
            <person name="Kiflezghi M."/>
            <person name="Wade K."/>
            <person name="Ball S.L."/>
            <person name="Bradley K.W."/>
            <person name="Asai D.J."/>
            <person name="Bowman C.A."/>
            <person name="Russell D.A."/>
            <person name="Pope W.H."/>
            <person name="Jacobs-Sera D."/>
            <person name="Hendrix R.W."/>
            <person name="Hatfull G.F."/>
        </authorList>
    </citation>
    <scope>NUCLEOTIDE SEQUENCE</scope>
</reference>
<feature type="transmembrane region" description="Helical" evidence="2">
    <location>
        <begin position="453"/>
        <end position="475"/>
    </location>
</feature>
<name>A0A1D1ZS53_AUXPR</name>
<dbReference type="SUPFAM" id="SSF53448">
    <property type="entry name" value="Nucleotide-diphospho-sugar transferases"/>
    <property type="match status" value="1"/>
</dbReference>
<protein>
    <recommendedName>
        <fullName evidence="1">Hexosyltransferase</fullName>
        <ecNumber evidence="1">2.4.1.-</ecNumber>
    </recommendedName>
</protein>
<feature type="chain" id="PRO_5008901198" description="Hexosyltransferase" evidence="3">
    <location>
        <begin position="19"/>
        <end position="531"/>
    </location>
</feature>
<dbReference type="InterPro" id="IPR029044">
    <property type="entry name" value="Nucleotide-diphossugar_trans"/>
</dbReference>
<proteinExistence type="inferred from homology"/>
<dbReference type="PANTHER" id="PTHR11183">
    <property type="entry name" value="GLYCOGENIN SUBFAMILY MEMBER"/>
    <property type="match status" value="1"/>
</dbReference>
<dbReference type="Gene3D" id="3.90.550.10">
    <property type="entry name" value="Spore Coat Polysaccharide Biosynthesis Protein SpsA, Chain A"/>
    <property type="match status" value="1"/>
</dbReference>
<dbReference type="InterPro" id="IPR002495">
    <property type="entry name" value="Glyco_trans_8"/>
</dbReference>
<evidence type="ECO:0000313" key="4">
    <source>
        <dbReference type="EMBL" id="JAT69770.1"/>
    </source>
</evidence>
<keyword evidence="2" id="KW-0472">Membrane</keyword>
<keyword evidence="2" id="KW-0812">Transmembrane</keyword>
<feature type="signal peptide" evidence="3">
    <location>
        <begin position="1"/>
        <end position="18"/>
    </location>
</feature>
<keyword evidence="2" id="KW-1133">Transmembrane helix</keyword>
<dbReference type="EMBL" id="GDKF01008852">
    <property type="protein sequence ID" value="JAT69770.1"/>
    <property type="molecule type" value="Transcribed_RNA"/>
</dbReference>
<feature type="transmembrane region" description="Helical" evidence="2">
    <location>
        <begin position="368"/>
        <end position="389"/>
    </location>
</feature>
<dbReference type="InterPro" id="IPR050587">
    <property type="entry name" value="GNT1/Glycosyltrans_8"/>
</dbReference>
<feature type="transmembrane region" description="Helical" evidence="2">
    <location>
        <begin position="487"/>
        <end position="513"/>
    </location>
</feature>
<dbReference type="AlphaFoldDB" id="A0A1D1ZS53"/>
<dbReference type="CDD" id="cd02537">
    <property type="entry name" value="GT8_Glycogenin"/>
    <property type="match status" value="1"/>
</dbReference>
<dbReference type="GO" id="GO:0016757">
    <property type="term" value="F:glycosyltransferase activity"/>
    <property type="evidence" value="ECO:0007669"/>
    <property type="project" value="InterPro"/>
</dbReference>
<feature type="transmembrane region" description="Helical" evidence="2">
    <location>
        <begin position="401"/>
        <end position="422"/>
    </location>
</feature>
<accession>A0A1D1ZS53</accession>
<gene>
    <name evidence="4" type="ORF">g.31032</name>
</gene>
<keyword evidence="3" id="KW-0732">Signal</keyword>
<dbReference type="EC" id="2.4.1.-" evidence="1"/>
<organism evidence="4">
    <name type="scientific">Auxenochlorella protothecoides</name>
    <name type="common">Green microalga</name>
    <name type="synonym">Chlorella protothecoides</name>
    <dbReference type="NCBI Taxonomy" id="3075"/>
    <lineage>
        <taxon>Eukaryota</taxon>
        <taxon>Viridiplantae</taxon>
        <taxon>Chlorophyta</taxon>
        <taxon>core chlorophytes</taxon>
        <taxon>Trebouxiophyceae</taxon>
        <taxon>Chlorellales</taxon>
        <taxon>Chlorellaceae</taxon>
        <taxon>Auxenochlorella</taxon>
    </lineage>
</organism>
<comment type="similarity">
    <text evidence="1">Belongs to the glycosyltransferase 8 family.</text>
</comment>